<dbReference type="PANTHER" id="PTHR36981">
    <property type="entry name" value="ZGC:195170"/>
    <property type="match status" value="1"/>
</dbReference>
<keyword evidence="2" id="KW-1185">Reference proteome</keyword>
<evidence type="ECO:0000313" key="1">
    <source>
        <dbReference type="EMBL" id="CAB1450424.1"/>
    </source>
</evidence>
<protein>
    <submittedName>
        <fullName evidence="1">Uncharacterized protein</fullName>
    </submittedName>
</protein>
<comment type="caution">
    <text evidence="1">The sequence shown here is derived from an EMBL/GenBank/DDBJ whole genome shotgun (WGS) entry which is preliminary data.</text>
</comment>
<organism evidence="1 2">
    <name type="scientific">Pleuronectes platessa</name>
    <name type="common">European plaice</name>
    <dbReference type="NCBI Taxonomy" id="8262"/>
    <lineage>
        <taxon>Eukaryota</taxon>
        <taxon>Metazoa</taxon>
        <taxon>Chordata</taxon>
        <taxon>Craniata</taxon>
        <taxon>Vertebrata</taxon>
        <taxon>Euteleostomi</taxon>
        <taxon>Actinopterygii</taxon>
        <taxon>Neopterygii</taxon>
        <taxon>Teleostei</taxon>
        <taxon>Neoteleostei</taxon>
        <taxon>Acanthomorphata</taxon>
        <taxon>Carangaria</taxon>
        <taxon>Pleuronectiformes</taxon>
        <taxon>Pleuronectoidei</taxon>
        <taxon>Pleuronectidae</taxon>
        <taxon>Pleuronectes</taxon>
    </lineage>
</organism>
<gene>
    <name evidence="1" type="ORF">PLEPLA_LOCUS38113</name>
</gene>
<sequence length="81" mass="9195">MEGTRTEKPCEEAALAPSPVRRAAHILSFKGLKHLSLTESRLQQEVSDWCSCGNCANMPTERECVCCREITLYLKHPYKLK</sequence>
<dbReference type="PANTHER" id="PTHR36981:SF1">
    <property type="entry name" value="P2X PURINORECEPTOR 7 INTRACELLULAR DOMAIN-CONTAINING PROTEIN"/>
    <property type="match status" value="1"/>
</dbReference>
<accession>A0A9N7VI41</accession>
<proteinExistence type="predicted"/>
<name>A0A9N7VI41_PLEPL</name>
<dbReference type="AlphaFoldDB" id="A0A9N7VI41"/>
<evidence type="ECO:0000313" key="2">
    <source>
        <dbReference type="Proteomes" id="UP001153269"/>
    </source>
</evidence>
<dbReference type="Proteomes" id="UP001153269">
    <property type="component" value="Unassembled WGS sequence"/>
</dbReference>
<dbReference type="EMBL" id="CADEAL010004053">
    <property type="protein sequence ID" value="CAB1450424.1"/>
    <property type="molecule type" value="Genomic_DNA"/>
</dbReference>
<reference evidence="1" key="1">
    <citation type="submission" date="2020-03" db="EMBL/GenBank/DDBJ databases">
        <authorList>
            <person name="Weist P."/>
        </authorList>
    </citation>
    <scope>NUCLEOTIDE SEQUENCE</scope>
</reference>